<name>A0ABQ6CQT5_9HYPH</name>
<evidence type="ECO:0000259" key="3">
    <source>
        <dbReference type="Pfam" id="PF05532"/>
    </source>
</evidence>
<dbReference type="Pfam" id="PF05532">
    <property type="entry name" value="CsbD"/>
    <property type="match status" value="1"/>
</dbReference>
<gene>
    <name evidence="4" type="ORF">GCM10007874_36090</name>
</gene>
<evidence type="ECO:0000313" key="4">
    <source>
        <dbReference type="EMBL" id="GLS20592.1"/>
    </source>
</evidence>
<feature type="compositionally biased region" description="Low complexity" evidence="2">
    <location>
        <begin position="15"/>
        <end position="27"/>
    </location>
</feature>
<dbReference type="EMBL" id="BSPC01000031">
    <property type="protein sequence ID" value="GLS20592.1"/>
    <property type="molecule type" value="Genomic_DNA"/>
</dbReference>
<dbReference type="RefSeq" id="WP_284313676.1">
    <property type="nucleotide sequence ID" value="NZ_BSPC01000031.1"/>
</dbReference>
<feature type="region of interest" description="Disordered" evidence="2">
    <location>
        <begin position="1"/>
        <end position="47"/>
    </location>
</feature>
<dbReference type="Gene3D" id="1.10.1470.10">
    <property type="entry name" value="YjbJ"/>
    <property type="match status" value="1"/>
</dbReference>
<evidence type="ECO:0000313" key="5">
    <source>
        <dbReference type="Proteomes" id="UP001156882"/>
    </source>
</evidence>
<reference evidence="5" key="1">
    <citation type="journal article" date="2019" name="Int. J. Syst. Evol. Microbiol.">
        <title>The Global Catalogue of Microorganisms (GCM) 10K type strain sequencing project: providing services to taxonomists for standard genome sequencing and annotation.</title>
        <authorList>
            <consortium name="The Broad Institute Genomics Platform"/>
            <consortium name="The Broad Institute Genome Sequencing Center for Infectious Disease"/>
            <person name="Wu L."/>
            <person name="Ma J."/>
        </authorList>
    </citation>
    <scope>NUCLEOTIDE SEQUENCE [LARGE SCALE GENOMIC DNA]</scope>
    <source>
        <strain evidence="5">NBRC 101365</strain>
    </source>
</reference>
<comment type="caution">
    <text evidence="4">The sequence shown here is derived from an EMBL/GenBank/DDBJ whole genome shotgun (WGS) entry which is preliminary data.</text>
</comment>
<organism evidence="4 5">
    <name type="scientific">Labrys miyagiensis</name>
    <dbReference type="NCBI Taxonomy" id="346912"/>
    <lineage>
        <taxon>Bacteria</taxon>
        <taxon>Pseudomonadati</taxon>
        <taxon>Pseudomonadota</taxon>
        <taxon>Alphaproteobacteria</taxon>
        <taxon>Hyphomicrobiales</taxon>
        <taxon>Xanthobacteraceae</taxon>
        <taxon>Labrys</taxon>
    </lineage>
</organism>
<keyword evidence="5" id="KW-1185">Reference proteome</keyword>
<protein>
    <submittedName>
        <fullName evidence="4">UPF0337 protein bsl2407</fullName>
    </submittedName>
</protein>
<dbReference type="InterPro" id="IPR008462">
    <property type="entry name" value="CsbD"/>
</dbReference>
<feature type="domain" description="CsbD-like" evidence="3">
    <location>
        <begin position="6"/>
        <end position="58"/>
    </location>
</feature>
<comment type="similarity">
    <text evidence="1">Belongs to the UPF0337 (CsbD) family.</text>
</comment>
<sequence>MSSTTDKIKGSANDAAGAVKKGLGKATGQKDLEAEGTAQQIKGKAQKIVGEAKDAVKKAID</sequence>
<accession>A0ABQ6CQT5</accession>
<dbReference type="Proteomes" id="UP001156882">
    <property type="component" value="Unassembled WGS sequence"/>
</dbReference>
<evidence type="ECO:0000256" key="2">
    <source>
        <dbReference type="SAM" id="MobiDB-lite"/>
    </source>
</evidence>
<dbReference type="SUPFAM" id="SSF69047">
    <property type="entry name" value="Hypothetical protein YjbJ"/>
    <property type="match status" value="1"/>
</dbReference>
<dbReference type="InterPro" id="IPR036629">
    <property type="entry name" value="YjbJ_sf"/>
</dbReference>
<proteinExistence type="inferred from homology"/>
<evidence type="ECO:0000256" key="1">
    <source>
        <dbReference type="ARBA" id="ARBA00009129"/>
    </source>
</evidence>